<dbReference type="Proteomes" id="UP000562492">
    <property type="component" value="Unassembled WGS sequence"/>
</dbReference>
<keyword evidence="9 10" id="KW-0961">Cell wall biogenesis/degradation</keyword>
<feature type="domain" description="Mur ligase central" evidence="13">
    <location>
        <begin position="299"/>
        <end position="507"/>
    </location>
</feature>
<dbReference type="Gene3D" id="3.40.50.720">
    <property type="entry name" value="NAD(P)-binding Rossmann-like Domain"/>
    <property type="match status" value="1"/>
</dbReference>
<evidence type="ECO:0000256" key="5">
    <source>
        <dbReference type="ARBA" id="ARBA00022618"/>
    </source>
</evidence>
<evidence type="ECO:0000256" key="1">
    <source>
        <dbReference type="ARBA" id="ARBA00004496"/>
    </source>
</evidence>
<dbReference type="Pfam" id="PF02875">
    <property type="entry name" value="Mur_ligase_C"/>
    <property type="match status" value="1"/>
</dbReference>
<dbReference type="Pfam" id="PF08245">
    <property type="entry name" value="Mur_ligase_M"/>
    <property type="match status" value="1"/>
</dbReference>
<protein>
    <recommendedName>
        <fullName evidence="9 10">UDP-N-acetylmuramoylalanine--D-glutamate ligase</fullName>
        <ecNumber evidence="9 10">6.3.2.9</ecNumber>
    </recommendedName>
    <alternativeName>
        <fullName evidence="9">D-glutamic acid-adding enzyme</fullName>
    </alternativeName>
    <alternativeName>
        <fullName evidence="9">UDP-N-acetylmuramoyl-L-alanyl-D-glutamate synthetase</fullName>
    </alternativeName>
</protein>
<keyword evidence="9 10" id="KW-0573">Peptidoglycan synthesis</keyword>
<gene>
    <name evidence="9" type="primary">murD</name>
    <name evidence="14" type="ORF">HNP33_001199</name>
</gene>
<dbReference type="SUPFAM" id="SSF53244">
    <property type="entry name" value="MurD-like peptide ligases, peptide-binding domain"/>
    <property type="match status" value="1"/>
</dbReference>
<dbReference type="PANTHER" id="PTHR43692:SF1">
    <property type="entry name" value="UDP-N-ACETYLMURAMOYLALANINE--D-GLUTAMATE LIGASE"/>
    <property type="match status" value="1"/>
</dbReference>
<reference evidence="14 15" key="1">
    <citation type="submission" date="2020-08" db="EMBL/GenBank/DDBJ databases">
        <title>Functional genomics of gut bacteria from endangered species of beetles.</title>
        <authorList>
            <person name="Carlos-Shanley C."/>
        </authorList>
    </citation>
    <scope>NUCLEOTIDE SEQUENCE [LARGE SCALE GENOMIC DNA]</scope>
    <source>
        <strain evidence="14 15">S00124</strain>
    </source>
</reference>
<keyword evidence="9 10" id="KW-0133">Cell shape</keyword>
<evidence type="ECO:0000256" key="6">
    <source>
        <dbReference type="ARBA" id="ARBA00022741"/>
    </source>
</evidence>
<dbReference type="PROSITE" id="PS01011">
    <property type="entry name" value="FOLYLPOLYGLU_SYNT_1"/>
    <property type="match status" value="1"/>
</dbReference>
<dbReference type="RefSeq" id="WP_233464408.1">
    <property type="nucleotide sequence ID" value="NZ_JACHKZ010000005.1"/>
</dbReference>
<evidence type="ECO:0000256" key="8">
    <source>
        <dbReference type="ARBA" id="ARBA00023306"/>
    </source>
</evidence>
<evidence type="ECO:0000256" key="10">
    <source>
        <dbReference type="RuleBase" id="RU003664"/>
    </source>
</evidence>
<feature type="binding site" evidence="9">
    <location>
        <begin position="301"/>
        <end position="307"/>
    </location>
    <ligand>
        <name>ATP</name>
        <dbReference type="ChEBI" id="CHEBI:30616"/>
    </ligand>
</feature>
<sequence length="680" mass="70848">MSTESFKPLTDDPAMAQDSAVPAAAMDAVPPVTEENAALAQDLQAPAASESVAVIAAEEEAVTHALSTQQGDVAQEDVAQEDAVAENSANDGDATAPVAVDAPAAEPAAPVAEPIPDVSTLTAAKDAAAFVAQIFADPSISDAASGEVTAVAAQPAEQVVDYAPVPALWPQGQAQHLQGQRVLVLGLGASGLAMARWCARAGAEVTVADTREEPPQLAQLQAELPAVRFVAGEFSAALIDGQGIGAVYRSPGLSPAAVAPVVDAARAIGLPVSGELDLFSMALGGLAQAHGYQPKVLAITGTNGKTTVTSLTGQLLEHAGIRTAVAGNIGPTLLDTLSSRIDAEDLPQAWVLELSSFQLEDAHAFEPTAATVLNITQDHLDWHGSMQAYAAAKARIFGKSALMVLNRDDSMVMEMLPPPVRIKLQRPQLRAHISFGLDMPSQPGDFGLEVVNGMAWLVRAQDDGNSASNKRNQTAGDEIFVQRLMPADALRIRGRHNAMNALAALALGHAAGAAFGPMLFGLREYRGERHRVEPIGVVDDVEYFDDSKGTNVGATVAALMGLGADRKIVLILGGDGKGQDFSPLAAPVLRYARAVVLIGRDAPLIEEALADTHVPMQRAQTMEEAVQLCSQKAHAGDAVLMSPACASLDMFKNYAHRAEVFCHAVAALAEEKGSSLEVQP</sequence>
<evidence type="ECO:0000313" key="14">
    <source>
        <dbReference type="EMBL" id="MBB6577148.1"/>
    </source>
</evidence>
<keyword evidence="7 9" id="KW-0067">ATP-binding</keyword>
<dbReference type="Pfam" id="PF21799">
    <property type="entry name" value="MurD-like_N"/>
    <property type="match status" value="1"/>
</dbReference>
<comment type="similarity">
    <text evidence="9">Belongs to the MurCDEF family.</text>
</comment>
<evidence type="ECO:0000259" key="12">
    <source>
        <dbReference type="Pfam" id="PF02875"/>
    </source>
</evidence>
<dbReference type="HAMAP" id="MF_00639">
    <property type="entry name" value="MurD"/>
    <property type="match status" value="1"/>
</dbReference>
<comment type="catalytic activity">
    <reaction evidence="9 10">
        <text>UDP-N-acetyl-alpha-D-muramoyl-L-alanine + D-glutamate + ATP = UDP-N-acetyl-alpha-D-muramoyl-L-alanyl-D-glutamate + ADP + phosphate + H(+)</text>
        <dbReference type="Rhea" id="RHEA:16429"/>
        <dbReference type="ChEBI" id="CHEBI:15378"/>
        <dbReference type="ChEBI" id="CHEBI:29986"/>
        <dbReference type="ChEBI" id="CHEBI:30616"/>
        <dbReference type="ChEBI" id="CHEBI:43474"/>
        <dbReference type="ChEBI" id="CHEBI:83898"/>
        <dbReference type="ChEBI" id="CHEBI:83900"/>
        <dbReference type="ChEBI" id="CHEBI:456216"/>
        <dbReference type="EC" id="6.3.2.9"/>
    </reaction>
</comment>
<comment type="subcellular location">
    <subcellularLocation>
        <location evidence="1 9 10">Cytoplasm</location>
    </subcellularLocation>
</comment>
<feature type="compositionally biased region" description="Low complexity" evidence="11">
    <location>
        <begin position="13"/>
        <end position="29"/>
    </location>
</feature>
<dbReference type="InterPro" id="IPR036565">
    <property type="entry name" value="Mur-like_cat_sf"/>
</dbReference>
<evidence type="ECO:0000256" key="9">
    <source>
        <dbReference type="HAMAP-Rule" id="MF_00639"/>
    </source>
</evidence>
<dbReference type="SUPFAM" id="SSF51984">
    <property type="entry name" value="MurCD N-terminal domain"/>
    <property type="match status" value="1"/>
</dbReference>
<organism evidence="14 15">
    <name type="scientific">Comamonas odontotermitis</name>
    <dbReference type="NCBI Taxonomy" id="379895"/>
    <lineage>
        <taxon>Bacteria</taxon>
        <taxon>Pseudomonadati</taxon>
        <taxon>Pseudomonadota</taxon>
        <taxon>Betaproteobacteria</taxon>
        <taxon>Burkholderiales</taxon>
        <taxon>Comamonadaceae</taxon>
        <taxon>Comamonas</taxon>
    </lineage>
</organism>
<dbReference type="InterPro" id="IPR036615">
    <property type="entry name" value="Mur_ligase_C_dom_sf"/>
</dbReference>
<name>A0ABR6RDB9_9BURK</name>
<dbReference type="NCBIfam" id="TIGR01087">
    <property type="entry name" value="murD"/>
    <property type="match status" value="1"/>
</dbReference>
<dbReference type="Gene3D" id="3.40.1190.10">
    <property type="entry name" value="Mur-like, catalytic domain"/>
    <property type="match status" value="1"/>
</dbReference>
<dbReference type="SUPFAM" id="SSF53623">
    <property type="entry name" value="MurD-like peptide ligases, catalytic domain"/>
    <property type="match status" value="1"/>
</dbReference>
<dbReference type="EC" id="6.3.2.9" evidence="9 10"/>
<keyword evidence="6 9" id="KW-0547">Nucleotide-binding</keyword>
<dbReference type="InterPro" id="IPR013221">
    <property type="entry name" value="Mur_ligase_cen"/>
</dbReference>
<evidence type="ECO:0000256" key="11">
    <source>
        <dbReference type="SAM" id="MobiDB-lite"/>
    </source>
</evidence>
<evidence type="ECO:0000313" key="15">
    <source>
        <dbReference type="Proteomes" id="UP000562492"/>
    </source>
</evidence>
<accession>A0ABR6RDB9</accession>
<comment type="caution">
    <text evidence="14">The sequence shown here is derived from an EMBL/GenBank/DDBJ whole genome shotgun (WGS) entry which is preliminary data.</text>
</comment>
<keyword evidence="15" id="KW-1185">Reference proteome</keyword>
<dbReference type="GO" id="GO:0008764">
    <property type="term" value="F:UDP-N-acetylmuramoylalanine-D-glutamate ligase activity"/>
    <property type="evidence" value="ECO:0007669"/>
    <property type="project" value="UniProtKB-EC"/>
</dbReference>
<feature type="region of interest" description="Disordered" evidence="11">
    <location>
        <begin position="1"/>
        <end position="29"/>
    </location>
</feature>
<evidence type="ECO:0000259" key="13">
    <source>
        <dbReference type="Pfam" id="PF08245"/>
    </source>
</evidence>
<keyword evidence="3 9" id="KW-0963">Cytoplasm</keyword>
<proteinExistence type="inferred from homology"/>
<evidence type="ECO:0000256" key="2">
    <source>
        <dbReference type="ARBA" id="ARBA00004752"/>
    </source>
</evidence>
<dbReference type="InterPro" id="IPR005762">
    <property type="entry name" value="MurD"/>
</dbReference>
<keyword evidence="5 9" id="KW-0132">Cell division</keyword>
<evidence type="ECO:0000256" key="3">
    <source>
        <dbReference type="ARBA" id="ARBA00022490"/>
    </source>
</evidence>
<dbReference type="InterPro" id="IPR018109">
    <property type="entry name" value="Folylpolyglutamate_synth_CS"/>
</dbReference>
<dbReference type="Gene3D" id="3.90.190.20">
    <property type="entry name" value="Mur ligase, C-terminal domain"/>
    <property type="match status" value="1"/>
</dbReference>
<dbReference type="InterPro" id="IPR004101">
    <property type="entry name" value="Mur_ligase_C"/>
</dbReference>
<comment type="pathway">
    <text evidence="2 9 10">Cell wall biogenesis; peptidoglycan biosynthesis.</text>
</comment>
<feature type="domain" description="Mur ligase C-terminal" evidence="12">
    <location>
        <begin position="530"/>
        <end position="645"/>
    </location>
</feature>
<dbReference type="PANTHER" id="PTHR43692">
    <property type="entry name" value="UDP-N-ACETYLMURAMOYLALANINE--D-GLUTAMATE LIGASE"/>
    <property type="match status" value="1"/>
</dbReference>
<keyword evidence="4 9" id="KW-0436">Ligase</keyword>
<evidence type="ECO:0000256" key="7">
    <source>
        <dbReference type="ARBA" id="ARBA00022840"/>
    </source>
</evidence>
<keyword evidence="8 9" id="KW-0131">Cell cycle</keyword>
<comment type="function">
    <text evidence="9 10">Cell wall formation. Catalyzes the addition of glutamate to the nucleotide precursor UDP-N-acetylmuramoyl-L-alanine (UMA).</text>
</comment>
<evidence type="ECO:0000256" key="4">
    <source>
        <dbReference type="ARBA" id="ARBA00022598"/>
    </source>
</evidence>
<dbReference type="EMBL" id="JACHKZ010000005">
    <property type="protein sequence ID" value="MBB6577148.1"/>
    <property type="molecule type" value="Genomic_DNA"/>
</dbReference>